<name>A0AAD6WTD9_9AGAR</name>
<reference evidence="2" key="1">
    <citation type="submission" date="2023-03" db="EMBL/GenBank/DDBJ databases">
        <title>Massive genome expansion in bonnet fungi (Mycena s.s.) driven by repeated elements and novel gene families across ecological guilds.</title>
        <authorList>
            <consortium name="Lawrence Berkeley National Laboratory"/>
            <person name="Harder C.B."/>
            <person name="Miyauchi S."/>
            <person name="Viragh M."/>
            <person name="Kuo A."/>
            <person name="Thoen E."/>
            <person name="Andreopoulos B."/>
            <person name="Lu D."/>
            <person name="Skrede I."/>
            <person name="Drula E."/>
            <person name="Henrissat B."/>
            <person name="Morin E."/>
            <person name="Kohler A."/>
            <person name="Barry K."/>
            <person name="LaButti K."/>
            <person name="Morin E."/>
            <person name="Salamov A."/>
            <person name="Lipzen A."/>
            <person name="Mereny Z."/>
            <person name="Hegedus B."/>
            <person name="Baldrian P."/>
            <person name="Stursova M."/>
            <person name="Weitz H."/>
            <person name="Taylor A."/>
            <person name="Grigoriev I.V."/>
            <person name="Nagy L.G."/>
            <person name="Martin F."/>
            <person name="Kauserud H."/>
        </authorList>
    </citation>
    <scope>NUCLEOTIDE SEQUENCE</scope>
    <source>
        <strain evidence="2">CBHHK200</strain>
    </source>
</reference>
<dbReference type="Pfam" id="PF12937">
    <property type="entry name" value="F-box-like"/>
    <property type="match status" value="1"/>
</dbReference>
<dbReference type="SUPFAM" id="SSF52047">
    <property type="entry name" value="RNI-like"/>
    <property type="match status" value="1"/>
</dbReference>
<dbReference type="AlphaFoldDB" id="A0AAD6WTD9"/>
<dbReference type="Gene3D" id="1.20.1280.50">
    <property type="match status" value="1"/>
</dbReference>
<dbReference type="InterPro" id="IPR001810">
    <property type="entry name" value="F-box_dom"/>
</dbReference>
<evidence type="ECO:0000313" key="2">
    <source>
        <dbReference type="EMBL" id="KAJ7020274.1"/>
    </source>
</evidence>
<keyword evidence="3" id="KW-1185">Reference proteome</keyword>
<dbReference type="Proteomes" id="UP001218188">
    <property type="component" value="Unassembled WGS sequence"/>
</dbReference>
<evidence type="ECO:0000259" key="1">
    <source>
        <dbReference type="Pfam" id="PF12937"/>
    </source>
</evidence>
<dbReference type="Gene3D" id="3.80.10.10">
    <property type="entry name" value="Ribonuclease Inhibitor"/>
    <property type="match status" value="1"/>
</dbReference>
<gene>
    <name evidence="2" type="ORF">C8F04DRAFT_304468</name>
</gene>
<organism evidence="2 3">
    <name type="scientific">Mycena alexandri</name>
    <dbReference type="NCBI Taxonomy" id="1745969"/>
    <lineage>
        <taxon>Eukaryota</taxon>
        <taxon>Fungi</taxon>
        <taxon>Dikarya</taxon>
        <taxon>Basidiomycota</taxon>
        <taxon>Agaricomycotina</taxon>
        <taxon>Agaricomycetes</taxon>
        <taxon>Agaricomycetidae</taxon>
        <taxon>Agaricales</taxon>
        <taxon>Marasmiineae</taxon>
        <taxon>Mycenaceae</taxon>
        <taxon>Mycena</taxon>
    </lineage>
</organism>
<accession>A0AAD6WTD9</accession>
<feature type="domain" description="F-box" evidence="1">
    <location>
        <begin position="55"/>
        <end position="111"/>
    </location>
</feature>
<comment type="caution">
    <text evidence="2">The sequence shown here is derived from an EMBL/GenBank/DDBJ whole genome shotgun (WGS) entry which is preliminary data.</text>
</comment>
<dbReference type="EMBL" id="JARJCM010000269">
    <property type="protein sequence ID" value="KAJ7020274.1"/>
    <property type="molecule type" value="Genomic_DNA"/>
</dbReference>
<evidence type="ECO:0000313" key="3">
    <source>
        <dbReference type="Proteomes" id="UP001218188"/>
    </source>
</evidence>
<dbReference type="InterPro" id="IPR032675">
    <property type="entry name" value="LRR_dom_sf"/>
</dbReference>
<protein>
    <recommendedName>
        <fullName evidence="1">F-box domain-containing protein</fullName>
    </recommendedName>
</protein>
<sequence length="380" mass="42866">MATLEAQRAQAADLDAQILALADELVVDPQRSLSMVNAQRALVQEQLDSYKYPVLTLPTEIICEIFIHFLPVYPECPPPAGILSPTNLTQICRQWRDIALATPTLWRAVHLSSEDDRVVNQMRKLDIWLKRSLGCPFSIEISKSYSSTRGFMFSSAQCTRLEYLKVSLLVSLWLVIEEGPMPFLRHLDLAFEHSLKSLDPIVFLDVPLLRSAALNDNALPVVVLPWAQLTELTLHNVFPEECAAVLQLTSNLVYFKLALTNNGAPDWPDVTLLRLESLTLTVYRTTDYHPNEIPGYLETFVVPILRHLRVEEQLLGSEPVDSITTFVSKSGCMLEGMRITGARHVSQDVYRRAFPSVELSFDEDYRGEGADELESDLHSE</sequence>
<proteinExistence type="predicted"/>